<organism evidence="4 5">
    <name type="scientific">Herbiconiux moechotypicola</name>
    <dbReference type="NCBI Taxonomy" id="637393"/>
    <lineage>
        <taxon>Bacteria</taxon>
        <taxon>Bacillati</taxon>
        <taxon>Actinomycetota</taxon>
        <taxon>Actinomycetes</taxon>
        <taxon>Micrococcales</taxon>
        <taxon>Microbacteriaceae</taxon>
        <taxon>Herbiconiux</taxon>
    </lineage>
</organism>
<reference evidence="4 5" key="1">
    <citation type="journal article" date="2019" name="Int. J. Syst. Evol. Microbiol.">
        <title>The Global Catalogue of Microorganisms (GCM) 10K type strain sequencing project: providing services to taxonomists for standard genome sequencing and annotation.</title>
        <authorList>
            <consortium name="The Broad Institute Genomics Platform"/>
            <consortium name="The Broad Institute Genome Sequencing Center for Infectious Disease"/>
            <person name="Wu L."/>
            <person name="Ma J."/>
        </authorList>
    </citation>
    <scope>NUCLEOTIDE SEQUENCE [LARGE SCALE GENOMIC DNA]</scope>
    <source>
        <strain evidence="4 5">JCM 16117</strain>
    </source>
</reference>
<feature type="domain" description="IPT/TIG" evidence="2">
    <location>
        <begin position="58"/>
        <end position="135"/>
    </location>
</feature>
<gene>
    <name evidence="4" type="ORF">GCM10009851_09540</name>
</gene>
<keyword evidence="1" id="KW-0732">Signal</keyword>
<dbReference type="SUPFAM" id="SSF81296">
    <property type="entry name" value="E set domains"/>
    <property type="match status" value="1"/>
</dbReference>
<dbReference type="PROSITE" id="PS51318">
    <property type="entry name" value="TAT"/>
    <property type="match status" value="1"/>
</dbReference>
<dbReference type="Proteomes" id="UP001500929">
    <property type="component" value="Unassembled WGS sequence"/>
</dbReference>
<feature type="signal peptide" evidence="1">
    <location>
        <begin position="1"/>
        <end position="30"/>
    </location>
</feature>
<evidence type="ECO:0000313" key="5">
    <source>
        <dbReference type="Proteomes" id="UP001500929"/>
    </source>
</evidence>
<feature type="domain" description="Putative amidase" evidence="3">
    <location>
        <begin position="150"/>
        <end position="289"/>
    </location>
</feature>
<protein>
    <recommendedName>
        <fullName evidence="6">IPT/TIG domain-containing protein</fullName>
    </recommendedName>
</protein>
<sequence length="304" mass="31905">MTPEISRRTLFTGFAAATALALAGCATDSAGDASGSGSAGAASAADAAAAGERVSLGAVTPAVGALAGSTAVTLSGAGFDGDSAVASVSFGSEPAASFTVVDDSTITLTTPASFNFAVGAVPVTVVLADGTQVVADAAYAYEVQTPVDAQMQYAFTYWQDYNLAEWGQFPDNDCGNFVNQTMLQRGWEQNADWYSDYVATGDYSYSWIRGNQMDAYYASRPDTTRYEFSDRSQLKIGDVVMFDWDPQNDNGVDHTMMISKVTTNADGSISIAMVGHTLDATYRDLDNAVTVEKPGGTAHFWSIA</sequence>
<accession>A0ABN3DCV2</accession>
<dbReference type="InterPro" id="IPR014756">
    <property type="entry name" value="Ig_E-set"/>
</dbReference>
<evidence type="ECO:0000259" key="2">
    <source>
        <dbReference type="Pfam" id="PF01833"/>
    </source>
</evidence>
<dbReference type="CDD" id="cd00102">
    <property type="entry name" value="IPT"/>
    <property type="match status" value="1"/>
</dbReference>
<keyword evidence="5" id="KW-1185">Reference proteome</keyword>
<evidence type="ECO:0000256" key="1">
    <source>
        <dbReference type="SAM" id="SignalP"/>
    </source>
</evidence>
<dbReference type="RefSeq" id="WP_259478116.1">
    <property type="nucleotide sequence ID" value="NZ_BAAAQY010000002.1"/>
</dbReference>
<dbReference type="InterPro" id="IPR024301">
    <property type="entry name" value="Amidase_6"/>
</dbReference>
<evidence type="ECO:0000313" key="4">
    <source>
        <dbReference type="EMBL" id="GAA2227415.1"/>
    </source>
</evidence>
<evidence type="ECO:0008006" key="6">
    <source>
        <dbReference type="Google" id="ProtNLM"/>
    </source>
</evidence>
<name>A0ABN3DCV2_9MICO</name>
<dbReference type="Pfam" id="PF12671">
    <property type="entry name" value="Amidase_6"/>
    <property type="match status" value="1"/>
</dbReference>
<dbReference type="InterPro" id="IPR002909">
    <property type="entry name" value="IPT_dom"/>
</dbReference>
<proteinExistence type="predicted"/>
<dbReference type="EMBL" id="BAAAQY010000002">
    <property type="protein sequence ID" value="GAA2227415.1"/>
    <property type="molecule type" value="Genomic_DNA"/>
</dbReference>
<comment type="caution">
    <text evidence="4">The sequence shown here is derived from an EMBL/GenBank/DDBJ whole genome shotgun (WGS) entry which is preliminary data.</text>
</comment>
<dbReference type="Gene3D" id="2.60.40.10">
    <property type="entry name" value="Immunoglobulins"/>
    <property type="match status" value="1"/>
</dbReference>
<dbReference type="InterPro" id="IPR013783">
    <property type="entry name" value="Ig-like_fold"/>
</dbReference>
<dbReference type="InterPro" id="IPR006311">
    <property type="entry name" value="TAT_signal"/>
</dbReference>
<dbReference type="PROSITE" id="PS51257">
    <property type="entry name" value="PROKAR_LIPOPROTEIN"/>
    <property type="match status" value="1"/>
</dbReference>
<feature type="chain" id="PRO_5046059063" description="IPT/TIG domain-containing protein" evidence="1">
    <location>
        <begin position="31"/>
        <end position="304"/>
    </location>
</feature>
<evidence type="ECO:0000259" key="3">
    <source>
        <dbReference type="Pfam" id="PF12671"/>
    </source>
</evidence>
<dbReference type="Pfam" id="PF01833">
    <property type="entry name" value="TIG"/>
    <property type="match status" value="1"/>
</dbReference>